<reference evidence="5 6" key="1">
    <citation type="submission" date="2023-09" db="EMBL/GenBank/DDBJ databases">
        <title>Pangenome analysis of Batrachochytrium dendrobatidis and related Chytrids.</title>
        <authorList>
            <person name="Yacoub M.N."/>
            <person name="Stajich J.E."/>
            <person name="James T.Y."/>
        </authorList>
    </citation>
    <scope>NUCLEOTIDE SEQUENCE [LARGE SCALE GENOMIC DNA]</scope>
    <source>
        <strain evidence="5 6">JEL0888</strain>
    </source>
</reference>
<feature type="domain" description="SH3" evidence="4">
    <location>
        <begin position="208"/>
        <end position="270"/>
    </location>
</feature>
<dbReference type="Gene3D" id="2.30.30.40">
    <property type="entry name" value="SH3 Domains"/>
    <property type="match status" value="1"/>
</dbReference>
<name>A0ABR4N258_9FUNG</name>
<evidence type="ECO:0000256" key="3">
    <source>
        <dbReference type="SAM" id="MobiDB-lite"/>
    </source>
</evidence>
<gene>
    <name evidence="5" type="ORF">HK105_206918</name>
</gene>
<feature type="compositionally biased region" description="Basic and acidic residues" evidence="3">
    <location>
        <begin position="140"/>
        <end position="149"/>
    </location>
</feature>
<evidence type="ECO:0000256" key="2">
    <source>
        <dbReference type="PROSITE-ProRule" id="PRU00192"/>
    </source>
</evidence>
<feature type="region of interest" description="Disordered" evidence="3">
    <location>
        <begin position="1"/>
        <end position="197"/>
    </location>
</feature>
<proteinExistence type="predicted"/>
<dbReference type="SMART" id="SM00326">
    <property type="entry name" value="SH3"/>
    <property type="match status" value="1"/>
</dbReference>
<dbReference type="SUPFAM" id="SSF50044">
    <property type="entry name" value="SH3-domain"/>
    <property type="match status" value="1"/>
</dbReference>
<organism evidence="5 6">
    <name type="scientific">Polyrhizophydium stewartii</name>
    <dbReference type="NCBI Taxonomy" id="2732419"/>
    <lineage>
        <taxon>Eukaryota</taxon>
        <taxon>Fungi</taxon>
        <taxon>Fungi incertae sedis</taxon>
        <taxon>Chytridiomycota</taxon>
        <taxon>Chytridiomycota incertae sedis</taxon>
        <taxon>Chytridiomycetes</taxon>
        <taxon>Rhizophydiales</taxon>
        <taxon>Rhizophydiales incertae sedis</taxon>
        <taxon>Polyrhizophydium</taxon>
    </lineage>
</organism>
<dbReference type="PROSITE" id="PS50002">
    <property type="entry name" value="SH3"/>
    <property type="match status" value="1"/>
</dbReference>
<evidence type="ECO:0000259" key="4">
    <source>
        <dbReference type="PROSITE" id="PS50002"/>
    </source>
</evidence>
<accession>A0ABR4N258</accession>
<dbReference type="InterPro" id="IPR001452">
    <property type="entry name" value="SH3_domain"/>
</dbReference>
<keyword evidence="1 2" id="KW-0728">SH3 domain</keyword>
<dbReference type="InterPro" id="IPR036028">
    <property type="entry name" value="SH3-like_dom_sf"/>
</dbReference>
<dbReference type="CDD" id="cd00174">
    <property type="entry name" value="SH3"/>
    <property type="match status" value="1"/>
</dbReference>
<dbReference type="EMBL" id="JADGIZ020000044">
    <property type="protein sequence ID" value="KAL2913616.1"/>
    <property type="molecule type" value="Genomic_DNA"/>
</dbReference>
<dbReference type="Proteomes" id="UP001527925">
    <property type="component" value="Unassembled WGS sequence"/>
</dbReference>
<evidence type="ECO:0000313" key="6">
    <source>
        <dbReference type="Proteomes" id="UP001527925"/>
    </source>
</evidence>
<keyword evidence="6" id="KW-1185">Reference proteome</keyword>
<feature type="compositionally biased region" description="Low complexity" evidence="3">
    <location>
        <begin position="150"/>
        <end position="173"/>
    </location>
</feature>
<comment type="caution">
    <text evidence="5">The sequence shown here is derived from an EMBL/GenBank/DDBJ whole genome shotgun (WGS) entry which is preliminary data.</text>
</comment>
<protein>
    <recommendedName>
        <fullName evidence="4">SH3 domain-containing protein</fullName>
    </recommendedName>
</protein>
<sequence length="270" mass="28383">MDFQEQLKMRLKKRAESSDQVLGAAASSEPKAQRERPTAGKPPPLEPMSFEEQLKNRLKKRSEEQSTPTSANAEISLKKAATPTGPSPFGEGGQAIKPSALKAARGKSQSVAAPGPSPGKPAPAQSPTVPPTKGAQRFSGQEDRKHAKEPSATPTQPSAAAAPAMTESASAAAHSVEPSTIGSAAEPAGPQSQMLPQQSADEQVFVVTEEMLVVVLADYQATDDEQLGLTSGETVVMLIEDYGNGWAYGCSLDGARRGMFPQTFVEKAKK</sequence>
<dbReference type="Pfam" id="PF14604">
    <property type="entry name" value="SH3_9"/>
    <property type="match status" value="1"/>
</dbReference>
<evidence type="ECO:0000313" key="5">
    <source>
        <dbReference type="EMBL" id="KAL2913616.1"/>
    </source>
</evidence>
<evidence type="ECO:0000256" key="1">
    <source>
        <dbReference type="ARBA" id="ARBA00022443"/>
    </source>
</evidence>